<evidence type="ECO:0000313" key="2">
    <source>
        <dbReference type="Proteomes" id="UP000054567"/>
    </source>
</evidence>
<evidence type="ECO:0000313" key="1">
    <source>
        <dbReference type="EMBL" id="KMM72588.1"/>
    </source>
</evidence>
<organism evidence="1 2">
    <name type="scientific">Coccidioides posadasii RMSCC 3488</name>
    <dbReference type="NCBI Taxonomy" id="454284"/>
    <lineage>
        <taxon>Eukaryota</taxon>
        <taxon>Fungi</taxon>
        <taxon>Dikarya</taxon>
        <taxon>Ascomycota</taxon>
        <taxon>Pezizomycotina</taxon>
        <taxon>Eurotiomycetes</taxon>
        <taxon>Eurotiomycetidae</taxon>
        <taxon>Onygenales</taxon>
        <taxon>Onygenaceae</taxon>
        <taxon>Coccidioides</taxon>
    </lineage>
</organism>
<reference evidence="2" key="2">
    <citation type="journal article" date="2009" name="Genome Res.">
        <title>Comparative genomic analyses of the human fungal pathogens Coccidioides and their relatives.</title>
        <authorList>
            <person name="Sharpton T.J."/>
            <person name="Stajich J.E."/>
            <person name="Rounsley S.D."/>
            <person name="Gardner M.J."/>
            <person name="Wortman J.R."/>
            <person name="Jordar V.S."/>
            <person name="Maiti R."/>
            <person name="Kodira C.D."/>
            <person name="Neafsey D.E."/>
            <person name="Zeng Q."/>
            <person name="Hung C.-Y."/>
            <person name="McMahan C."/>
            <person name="Muszewska A."/>
            <person name="Grynberg M."/>
            <person name="Mandel M.A."/>
            <person name="Kellner E.M."/>
            <person name="Barker B.M."/>
            <person name="Galgiani J.N."/>
            <person name="Orbach M.J."/>
            <person name="Kirkland T.N."/>
            <person name="Cole G.T."/>
            <person name="Henn M.R."/>
            <person name="Birren B.W."/>
            <person name="Taylor J.W."/>
        </authorList>
    </citation>
    <scope>NUCLEOTIDE SEQUENCE [LARGE SCALE GENOMIC DNA]</scope>
    <source>
        <strain evidence="2">RMSCC 3488</strain>
    </source>
</reference>
<name>A0A0J6FQC0_COCPO</name>
<dbReference type="VEuPathDB" id="FungiDB:CPAG_08882"/>
<proteinExistence type="predicted"/>
<protein>
    <submittedName>
        <fullName evidence="1">Uncharacterized protein</fullName>
    </submittedName>
</protein>
<gene>
    <name evidence="1" type="ORF">CPAG_08882</name>
</gene>
<dbReference type="Proteomes" id="UP000054567">
    <property type="component" value="Unassembled WGS sequence"/>
</dbReference>
<sequence length="108" mass="12278">MMLLRMDAGARRDSTWILEFGMNVVGKVLRIVRTRQAPWRPARWRAGLDLRSLFGSTSYVTTSTRAERVREMLVGSGTGPCMALGWRTESLGPFHTKTTNFRIDSMQN</sequence>
<reference evidence="2" key="3">
    <citation type="journal article" date="2010" name="Genome Res.">
        <title>Population genomic sequencing of Coccidioides fungi reveals recent hybridization and transposon control.</title>
        <authorList>
            <person name="Neafsey D.E."/>
            <person name="Barker B.M."/>
            <person name="Sharpton T.J."/>
            <person name="Stajich J.E."/>
            <person name="Park D.J."/>
            <person name="Whiston E."/>
            <person name="Hung C.-Y."/>
            <person name="McMahan C."/>
            <person name="White J."/>
            <person name="Sykes S."/>
            <person name="Heiman D."/>
            <person name="Young S."/>
            <person name="Zeng Q."/>
            <person name="Abouelleil A."/>
            <person name="Aftuck L."/>
            <person name="Bessette D."/>
            <person name="Brown A."/>
            <person name="FitzGerald M."/>
            <person name="Lui A."/>
            <person name="Macdonald J.P."/>
            <person name="Priest M."/>
            <person name="Orbach M.J."/>
            <person name="Galgiani J.N."/>
            <person name="Kirkland T.N."/>
            <person name="Cole G.T."/>
            <person name="Birren B.W."/>
            <person name="Henn M.R."/>
            <person name="Taylor J.W."/>
            <person name="Rounsley S.D."/>
        </authorList>
    </citation>
    <scope>NUCLEOTIDE SEQUENCE [LARGE SCALE GENOMIC DNA]</scope>
    <source>
        <strain evidence="2">RMSCC 3488</strain>
    </source>
</reference>
<reference evidence="1 2" key="1">
    <citation type="submission" date="2007-06" db="EMBL/GenBank/DDBJ databases">
        <title>The Genome Sequence of Coccidioides posadasii RMSCC_3488.</title>
        <authorList>
            <consortium name="Coccidioides Genome Resources Consortium"/>
            <consortium name="The Broad Institute Genome Sequencing Platform"/>
            <person name="Henn M.R."/>
            <person name="Sykes S."/>
            <person name="Young S."/>
            <person name="Jaffe D."/>
            <person name="Berlin A."/>
            <person name="Alvarez P."/>
            <person name="Butler J."/>
            <person name="Gnerre S."/>
            <person name="Grabherr M."/>
            <person name="Mauceli E."/>
            <person name="Brockman W."/>
            <person name="Kodira C."/>
            <person name="Alvarado L."/>
            <person name="Zeng Q."/>
            <person name="Crawford M."/>
            <person name="Antoine C."/>
            <person name="Devon K."/>
            <person name="Galgiani J."/>
            <person name="Orsborn K."/>
            <person name="Lewis M.L."/>
            <person name="Nusbaum C."/>
            <person name="Galagan J."/>
            <person name="Birren B."/>
        </authorList>
    </citation>
    <scope>NUCLEOTIDE SEQUENCE [LARGE SCALE GENOMIC DNA]</scope>
    <source>
        <strain evidence="1 2">RMSCC 3488</strain>
    </source>
</reference>
<dbReference type="EMBL" id="DS268114">
    <property type="protein sequence ID" value="KMM72588.1"/>
    <property type="molecule type" value="Genomic_DNA"/>
</dbReference>
<accession>A0A0J6FQC0</accession>
<dbReference type="AlphaFoldDB" id="A0A0J6FQC0"/>